<protein>
    <recommendedName>
        <fullName evidence="4">Transporter (Transmembrane protein)</fullName>
    </recommendedName>
</protein>
<dbReference type="RefSeq" id="WP_344059052.1">
    <property type="nucleotide sequence ID" value="NZ_BAAAPU010000003.1"/>
</dbReference>
<dbReference type="InterPro" id="IPR045275">
    <property type="entry name" value="MscS_archaea/bacteria_type"/>
</dbReference>
<evidence type="ECO:0000313" key="3">
    <source>
        <dbReference type="Proteomes" id="UP001500013"/>
    </source>
</evidence>
<keyword evidence="1" id="KW-1133">Transmembrane helix</keyword>
<evidence type="ECO:0008006" key="4">
    <source>
        <dbReference type="Google" id="ProtNLM"/>
    </source>
</evidence>
<feature type="transmembrane region" description="Helical" evidence="1">
    <location>
        <begin position="149"/>
        <end position="168"/>
    </location>
</feature>
<evidence type="ECO:0000256" key="1">
    <source>
        <dbReference type="SAM" id="Phobius"/>
    </source>
</evidence>
<proteinExistence type="predicted"/>
<dbReference type="Pfam" id="PF05552">
    <property type="entry name" value="MS_channel_1st_1"/>
    <property type="match status" value="2"/>
</dbReference>
<name>A0ABP5D254_9MICO</name>
<dbReference type="Proteomes" id="UP001500013">
    <property type="component" value="Unassembled WGS sequence"/>
</dbReference>
<dbReference type="Gene3D" id="1.10.287.1260">
    <property type="match status" value="1"/>
</dbReference>
<dbReference type="PANTHER" id="PTHR30221">
    <property type="entry name" value="SMALL-CONDUCTANCE MECHANOSENSITIVE CHANNEL"/>
    <property type="match status" value="1"/>
</dbReference>
<keyword evidence="1" id="KW-0812">Transmembrane</keyword>
<feature type="transmembrane region" description="Helical" evidence="1">
    <location>
        <begin position="180"/>
        <end position="201"/>
    </location>
</feature>
<comment type="caution">
    <text evidence="2">The sequence shown here is derived from an EMBL/GenBank/DDBJ whole genome shotgun (WGS) entry which is preliminary data.</text>
</comment>
<feature type="transmembrane region" description="Helical" evidence="1">
    <location>
        <begin position="12"/>
        <end position="37"/>
    </location>
</feature>
<keyword evidence="3" id="KW-1185">Reference proteome</keyword>
<sequence length="280" mass="29424">MTDNLSAAATDLWRTVAVFVPKLVAFLLILLIGWFIAKAIGKAVDKILERVGFDRAVERGGVKKALAKSQYDASGIVGKLVYYALLLFVLQLAFGVFGPNPISDLITGVIAFLPKAIVAIIIVVVASAIAAAVRELIANTLGGLSYGKVLANIASVFILGLGIIAALNQVGIATTVTMPVLIAVLATVAGILIVGVGGGLVRPMQSRWEGYLQTMSHESGRIREQVQQAPSVGEQARAAKARYDQSGQEDLEAQAADDFYHDRPAAGATRVVDGGYDGHA</sequence>
<reference evidence="3" key="1">
    <citation type="journal article" date="2019" name="Int. J. Syst. Evol. Microbiol.">
        <title>The Global Catalogue of Microorganisms (GCM) 10K type strain sequencing project: providing services to taxonomists for standard genome sequencing and annotation.</title>
        <authorList>
            <consortium name="The Broad Institute Genomics Platform"/>
            <consortium name="The Broad Institute Genome Sequencing Center for Infectious Disease"/>
            <person name="Wu L."/>
            <person name="Ma J."/>
        </authorList>
    </citation>
    <scope>NUCLEOTIDE SEQUENCE [LARGE SCALE GENOMIC DNA]</scope>
    <source>
        <strain evidence="3">JCM 15628</strain>
    </source>
</reference>
<gene>
    <name evidence="2" type="ORF">GCM10009817_10180</name>
</gene>
<feature type="transmembrane region" description="Helical" evidence="1">
    <location>
        <begin position="117"/>
        <end position="137"/>
    </location>
</feature>
<feature type="transmembrane region" description="Helical" evidence="1">
    <location>
        <begin position="80"/>
        <end position="97"/>
    </location>
</feature>
<accession>A0ABP5D254</accession>
<evidence type="ECO:0000313" key="2">
    <source>
        <dbReference type="EMBL" id="GAA1972045.1"/>
    </source>
</evidence>
<dbReference type="EMBL" id="BAAAPU010000003">
    <property type="protein sequence ID" value="GAA1972045.1"/>
    <property type="molecule type" value="Genomic_DNA"/>
</dbReference>
<organism evidence="2 3">
    <name type="scientific">Terrabacter lapilli</name>
    <dbReference type="NCBI Taxonomy" id="436231"/>
    <lineage>
        <taxon>Bacteria</taxon>
        <taxon>Bacillati</taxon>
        <taxon>Actinomycetota</taxon>
        <taxon>Actinomycetes</taxon>
        <taxon>Micrococcales</taxon>
        <taxon>Intrasporangiaceae</taxon>
        <taxon>Terrabacter</taxon>
    </lineage>
</organism>
<keyword evidence="1" id="KW-0472">Membrane</keyword>
<dbReference type="PANTHER" id="PTHR30221:SF1">
    <property type="entry name" value="SMALL-CONDUCTANCE MECHANOSENSITIVE CHANNEL"/>
    <property type="match status" value="1"/>
</dbReference>
<dbReference type="InterPro" id="IPR008910">
    <property type="entry name" value="MSC_TM_helix"/>
</dbReference>